<comment type="caution">
    <text evidence="1">The sequence shown here is derived from an EMBL/GenBank/DDBJ whole genome shotgun (WGS) entry which is preliminary data.</text>
</comment>
<accession>A0A699JRR0</accession>
<dbReference type="AlphaFoldDB" id="A0A699JRR0"/>
<evidence type="ECO:0000313" key="1">
    <source>
        <dbReference type="EMBL" id="GFA53605.1"/>
    </source>
</evidence>
<sequence>MLADVARSHGGDGGGEDRPLHTMYLAVAWVALLTEAKANESPIWATGQRAG</sequence>
<dbReference type="EMBL" id="BKCJ010441247">
    <property type="protein sequence ID" value="GFA53605.1"/>
    <property type="molecule type" value="Genomic_DNA"/>
</dbReference>
<name>A0A699JRR0_TANCI</name>
<gene>
    <name evidence="1" type="ORF">Tci_625577</name>
</gene>
<protein>
    <submittedName>
        <fullName evidence="1">Uncharacterized protein</fullName>
    </submittedName>
</protein>
<proteinExistence type="predicted"/>
<reference evidence="1" key="1">
    <citation type="journal article" date="2019" name="Sci. Rep.">
        <title>Draft genome of Tanacetum cinerariifolium, the natural source of mosquito coil.</title>
        <authorList>
            <person name="Yamashiro T."/>
            <person name="Shiraishi A."/>
            <person name="Satake H."/>
            <person name="Nakayama K."/>
        </authorList>
    </citation>
    <scope>NUCLEOTIDE SEQUENCE</scope>
</reference>
<organism evidence="1">
    <name type="scientific">Tanacetum cinerariifolium</name>
    <name type="common">Dalmatian daisy</name>
    <name type="synonym">Chrysanthemum cinerariifolium</name>
    <dbReference type="NCBI Taxonomy" id="118510"/>
    <lineage>
        <taxon>Eukaryota</taxon>
        <taxon>Viridiplantae</taxon>
        <taxon>Streptophyta</taxon>
        <taxon>Embryophyta</taxon>
        <taxon>Tracheophyta</taxon>
        <taxon>Spermatophyta</taxon>
        <taxon>Magnoliopsida</taxon>
        <taxon>eudicotyledons</taxon>
        <taxon>Gunneridae</taxon>
        <taxon>Pentapetalae</taxon>
        <taxon>asterids</taxon>
        <taxon>campanulids</taxon>
        <taxon>Asterales</taxon>
        <taxon>Asteraceae</taxon>
        <taxon>Asteroideae</taxon>
        <taxon>Anthemideae</taxon>
        <taxon>Anthemidinae</taxon>
        <taxon>Tanacetum</taxon>
    </lineage>
</organism>
<feature type="non-terminal residue" evidence="1">
    <location>
        <position position="1"/>
    </location>
</feature>